<dbReference type="PANTHER" id="PTHR33099">
    <property type="entry name" value="FE2OG DIOXYGENASE DOMAIN-CONTAINING PROTEIN"/>
    <property type="match status" value="1"/>
</dbReference>
<protein>
    <recommendedName>
        <fullName evidence="2">Fe2OG dioxygenase domain-containing protein</fullName>
    </recommendedName>
</protein>
<dbReference type="EMBL" id="JAUEPT010000724">
    <property type="protein sequence ID" value="KAK0421461.1"/>
    <property type="molecule type" value="Genomic_DNA"/>
</dbReference>
<feature type="transmembrane region" description="Helical" evidence="1">
    <location>
        <begin position="28"/>
        <end position="50"/>
    </location>
</feature>
<organism evidence="3 4">
    <name type="scientific">Armillaria borealis</name>
    <dbReference type="NCBI Taxonomy" id="47425"/>
    <lineage>
        <taxon>Eukaryota</taxon>
        <taxon>Fungi</taxon>
        <taxon>Dikarya</taxon>
        <taxon>Basidiomycota</taxon>
        <taxon>Agaricomycotina</taxon>
        <taxon>Agaricomycetes</taxon>
        <taxon>Agaricomycetidae</taxon>
        <taxon>Agaricales</taxon>
        <taxon>Marasmiineae</taxon>
        <taxon>Physalacriaceae</taxon>
        <taxon>Armillaria</taxon>
    </lineage>
</organism>
<dbReference type="Proteomes" id="UP001175226">
    <property type="component" value="Unassembled WGS sequence"/>
</dbReference>
<reference evidence="3" key="1">
    <citation type="submission" date="2023-06" db="EMBL/GenBank/DDBJ databases">
        <authorList>
            <consortium name="Lawrence Berkeley National Laboratory"/>
            <person name="Ahrendt S."/>
            <person name="Sahu N."/>
            <person name="Indic B."/>
            <person name="Wong-Bajracharya J."/>
            <person name="Merenyi Z."/>
            <person name="Ke H.-M."/>
            <person name="Monk M."/>
            <person name="Kocsube S."/>
            <person name="Drula E."/>
            <person name="Lipzen A."/>
            <person name="Balint B."/>
            <person name="Henrissat B."/>
            <person name="Andreopoulos B."/>
            <person name="Martin F.M."/>
            <person name="Harder C.B."/>
            <person name="Rigling D."/>
            <person name="Ford K.L."/>
            <person name="Foster G.D."/>
            <person name="Pangilinan J."/>
            <person name="Papanicolaou A."/>
            <person name="Barry K."/>
            <person name="LaButti K."/>
            <person name="Viragh M."/>
            <person name="Koriabine M."/>
            <person name="Yan M."/>
            <person name="Riley R."/>
            <person name="Champramary S."/>
            <person name="Plett K.L."/>
            <person name="Tsai I.J."/>
            <person name="Slot J."/>
            <person name="Sipos G."/>
            <person name="Plett J."/>
            <person name="Nagy L.G."/>
            <person name="Grigoriev I.V."/>
        </authorList>
    </citation>
    <scope>NUCLEOTIDE SEQUENCE</scope>
    <source>
        <strain evidence="3">FPL87.14</strain>
    </source>
</reference>
<evidence type="ECO:0000313" key="4">
    <source>
        <dbReference type="Proteomes" id="UP001175226"/>
    </source>
</evidence>
<feature type="transmembrane region" description="Helical" evidence="1">
    <location>
        <begin position="57"/>
        <end position="80"/>
    </location>
</feature>
<gene>
    <name evidence="3" type="ORF">EV421DRAFT_1917878</name>
</gene>
<dbReference type="Gene3D" id="2.60.120.620">
    <property type="entry name" value="q2cbj1_9rhob like domain"/>
    <property type="match status" value="1"/>
</dbReference>
<keyword evidence="1" id="KW-0812">Transmembrane</keyword>
<feature type="domain" description="Fe2OG dioxygenase" evidence="2">
    <location>
        <begin position="236"/>
        <end position="336"/>
    </location>
</feature>
<keyword evidence="4" id="KW-1185">Reference proteome</keyword>
<keyword evidence="1" id="KW-0472">Membrane</keyword>
<dbReference type="InterPro" id="IPR005123">
    <property type="entry name" value="Oxoglu/Fe-dep_dioxygenase_dom"/>
</dbReference>
<evidence type="ECO:0000256" key="1">
    <source>
        <dbReference type="SAM" id="Phobius"/>
    </source>
</evidence>
<proteinExistence type="predicted"/>
<evidence type="ECO:0000259" key="2">
    <source>
        <dbReference type="PROSITE" id="PS51471"/>
    </source>
</evidence>
<dbReference type="PANTHER" id="PTHR33099:SF7">
    <property type="entry name" value="MYND-TYPE DOMAIN-CONTAINING PROTEIN"/>
    <property type="match status" value="1"/>
</dbReference>
<dbReference type="InterPro" id="IPR044862">
    <property type="entry name" value="Pro_4_hyd_alph_FE2OG_OXY"/>
</dbReference>
<dbReference type="AlphaFoldDB" id="A0AA39IBP3"/>
<keyword evidence="1" id="KW-1133">Transmembrane helix</keyword>
<accession>A0AA39IBP3</accession>
<sequence>MQAGLPPGVTSADIADILSALGSEMNRVILTSHLQGIYSGILAVALWTIFTQKSRPVSHVVVAVIIIVYIMTLVSFSLNWSTVCSALVENGENILTQIMRFESPQRAVMAMTGAMGAIATILVDSTMEAFSKAMSYFMLSGNYACSETFRQTPTPNLVIDGIGPISLPLSTRDARLIISNASRAPYGHNQETIVNTNVRDTWEIDASRITLRPGWQAFIEGTVLPSVLQKLGMQVTAPRCELYKLLLYQEGSHFARHQDTARTPGMFATIVIILPSRYEGGEVEVSHAGSSRPLTFDFASQSQSSTTVLSWYSDVHHEIKRVTSGYRLALTYNVIRPPSRGAEPLPSPPDVLTIAVNNLRTILHRWAELPTNRRRTFFAYMLSHQYSINDLEDSGIQALKGGDKHKVGYARGIAEQLGYVLRLASIKYHELGAPGIGALADEVHRYKRRRGEDFEYASRRDDRLDDEVPEMDEVILTSMEVDNVVDLEGESVSEHFDMRAENLVPSRPSQGANPVQGMKPDETEYEGYMGNYGAELNYYYHRTVLIFVHDVPG</sequence>
<evidence type="ECO:0000313" key="3">
    <source>
        <dbReference type="EMBL" id="KAK0421461.1"/>
    </source>
</evidence>
<name>A0AA39IBP3_9AGAR</name>
<dbReference type="Pfam" id="PF13640">
    <property type="entry name" value="2OG-FeII_Oxy_3"/>
    <property type="match status" value="1"/>
</dbReference>
<comment type="caution">
    <text evidence="3">The sequence shown here is derived from an EMBL/GenBank/DDBJ whole genome shotgun (WGS) entry which is preliminary data.</text>
</comment>
<dbReference type="PROSITE" id="PS51471">
    <property type="entry name" value="FE2OG_OXY"/>
    <property type="match status" value="1"/>
</dbReference>